<evidence type="ECO:0000313" key="11">
    <source>
        <dbReference type="EMBL" id="KAH7359172.1"/>
    </source>
</evidence>
<comment type="function">
    <text evidence="8">Involved in the regulation of telomere length, clustering and has a specific role in telomere position effect (TPE).</text>
</comment>
<dbReference type="Gene3D" id="1.10.150.60">
    <property type="entry name" value="ARID DNA-binding domain"/>
    <property type="match status" value="1"/>
</dbReference>
<evidence type="ECO:0000256" key="4">
    <source>
        <dbReference type="ARBA" id="ARBA00023015"/>
    </source>
</evidence>
<dbReference type="GO" id="GO:0031848">
    <property type="term" value="P:protection from non-homologous end joining at telomere"/>
    <property type="evidence" value="ECO:0007669"/>
    <property type="project" value="TreeGrafter"/>
</dbReference>
<keyword evidence="2 8" id="KW-0158">Chromosome</keyword>
<evidence type="ECO:0000259" key="10">
    <source>
        <dbReference type="PROSITE" id="PS51011"/>
    </source>
</evidence>
<evidence type="ECO:0000256" key="6">
    <source>
        <dbReference type="ARBA" id="ARBA00023163"/>
    </source>
</evidence>
<dbReference type="Gene3D" id="1.10.10.60">
    <property type="entry name" value="Homeodomain-like"/>
    <property type="match status" value="2"/>
</dbReference>
<feature type="compositionally biased region" description="Acidic residues" evidence="9">
    <location>
        <begin position="335"/>
        <end position="348"/>
    </location>
</feature>
<feature type="compositionally biased region" description="Low complexity" evidence="9">
    <location>
        <begin position="301"/>
        <end position="331"/>
    </location>
</feature>
<dbReference type="PANTHER" id="PTHR16466:SF6">
    <property type="entry name" value="TELOMERIC REPEAT-BINDING FACTOR 2-INTERACTING PROTEIN 1"/>
    <property type="match status" value="1"/>
</dbReference>
<dbReference type="GO" id="GO:0070187">
    <property type="term" value="C:shelterin complex"/>
    <property type="evidence" value="ECO:0007669"/>
    <property type="project" value="TreeGrafter"/>
</dbReference>
<comment type="subcellular location">
    <subcellularLocation>
        <location evidence="8">Nucleus</location>
    </subcellularLocation>
    <subcellularLocation>
        <location evidence="8">Chromosome</location>
        <location evidence="8">Telomere</location>
    </subcellularLocation>
</comment>
<dbReference type="EMBL" id="JAGPXD010000004">
    <property type="protein sequence ID" value="KAH7359172.1"/>
    <property type="molecule type" value="Genomic_DNA"/>
</dbReference>
<comment type="caution">
    <text evidence="11">The sequence shown here is derived from an EMBL/GenBank/DDBJ whole genome shotgun (WGS) entry which is preliminary data.</text>
</comment>
<dbReference type="Pfam" id="PF16589">
    <property type="entry name" value="BRCT_2"/>
    <property type="match status" value="1"/>
</dbReference>
<dbReference type="PROSITE" id="PS51011">
    <property type="entry name" value="ARID"/>
    <property type="match status" value="1"/>
</dbReference>
<comment type="subunit">
    <text evidence="8">Homodimer.</text>
</comment>
<dbReference type="OrthoDB" id="4850682at2759"/>
<evidence type="ECO:0000256" key="8">
    <source>
        <dbReference type="RuleBase" id="RU367107"/>
    </source>
</evidence>
<feature type="domain" description="ARID" evidence="10">
    <location>
        <begin position="347"/>
        <end position="445"/>
    </location>
</feature>
<dbReference type="CDD" id="cd16100">
    <property type="entry name" value="ARID"/>
    <property type="match status" value="1"/>
</dbReference>
<dbReference type="GO" id="GO:0010833">
    <property type="term" value="P:telomere maintenance via telomere lengthening"/>
    <property type="evidence" value="ECO:0007669"/>
    <property type="project" value="UniProtKB-UniRule"/>
</dbReference>
<dbReference type="Proteomes" id="UP000813385">
    <property type="component" value="Unassembled WGS sequence"/>
</dbReference>
<sequence>MAPTGNTADPDGGIFSGMTFWLSLKVPLRKTIIGRVKANGGTVVEREKDAQMLIAERKDGIPGSYASAFLLDSLHEGRLVDRARYLKEPPAPSAVVSKPKATRTAFTQDDDAELIAWVLPHAEAGGKIRGNELYQGLEAKNSRHTAQSWRDRFVKKYSDHTTTQLRAMVSQHQKGPAQPAQNLPPMALPALPGRAAPASQSVQGTPPSASRQRTGPKSRARFTEEEDAALLEALRREPKPEKITEWFKEFAQKYPTHSWEAWYNHYKKIIVPRRRDTEPPEAQPSPAQRAGPSPVAGQGQAPSTPAKAPAASSAATRNPAPSTPANAQPPQEHLPEDEEEPGEEADDAERENFFNNLKIFMEAQGKRNNNVDFEPTAERQVVDLYQLYTIVDELDTDIDPSEFTTRDWAEIATLMGLDCSNGEGVAKKTGKIWDVYLQEFYRSLEPEEEEEDDLAQDDPTPQPLLGRKRSLEPEPELPSKRRHRSRDEEIAATPVTNVRRGEKPMTSPSLAAGAPTPSLPSRHRPTNEDLEDNITPSQQLHDEEAEVTPIPIQLDGPSSRRRSNRPAPESPVASREDSEPPAQDDGVAELASQVERFQALGYSAADVKTALRATTLDIGLAGYVMEHYLRQKKKLPANMEGVWTERDDDGLRFVDGLPSLLGAGDGEDEEATRRRRKNEWARLVEKHTQDRIETRREYLELAREVVRR</sequence>
<proteinExistence type="inferred from homology"/>
<keyword evidence="4" id="KW-0805">Transcription regulation</keyword>
<feature type="compositionally biased region" description="Low complexity" evidence="9">
    <location>
        <begin position="176"/>
        <end position="198"/>
    </location>
</feature>
<dbReference type="InterPro" id="IPR038104">
    <property type="entry name" value="Rap1_C_sf"/>
</dbReference>
<dbReference type="AlphaFoldDB" id="A0A8K0TCM2"/>
<keyword evidence="7 8" id="KW-0539">Nucleus</keyword>
<dbReference type="SUPFAM" id="SSF46774">
    <property type="entry name" value="ARID-like"/>
    <property type="match status" value="1"/>
</dbReference>
<dbReference type="InterPro" id="IPR009057">
    <property type="entry name" value="Homeodomain-like_sf"/>
</dbReference>
<evidence type="ECO:0000256" key="9">
    <source>
        <dbReference type="SAM" id="MobiDB-lite"/>
    </source>
</evidence>
<name>A0A8K0TCM2_9PEZI</name>
<keyword evidence="6" id="KW-0804">Transcription</keyword>
<dbReference type="InterPro" id="IPR021661">
    <property type="entry name" value="Rap1_C"/>
</dbReference>
<comment type="similarity">
    <text evidence="1 8">Belongs to the RAP1 family.</text>
</comment>
<feature type="compositionally biased region" description="Polar residues" evidence="9">
    <location>
        <begin position="199"/>
        <end position="213"/>
    </location>
</feature>
<gene>
    <name evidence="11" type="ORF">B0T11DRAFT_285911</name>
</gene>
<dbReference type="SUPFAM" id="SSF46689">
    <property type="entry name" value="Homeodomain-like"/>
    <property type="match status" value="2"/>
</dbReference>
<dbReference type="InterPro" id="IPR039595">
    <property type="entry name" value="TE2IP/Rap1"/>
</dbReference>
<keyword evidence="3 8" id="KW-0779">Telomere</keyword>
<dbReference type="GO" id="GO:0042162">
    <property type="term" value="F:telomeric DNA binding"/>
    <property type="evidence" value="ECO:0007669"/>
    <property type="project" value="TreeGrafter"/>
</dbReference>
<dbReference type="Pfam" id="PF11626">
    <property type="entry name" value="Rap1_C"/>
    <property type="match status" value="1"/>
</dbReference>
<evidence type="ECO:0000256" key="7">
    <source>
        <dbReference type="ARBA" id="ARBA00023242"/>
    </source>
</evidence>
<evidence type="ECO:0000256" key="1">
    <source>
        <dbReference type="ARBA" id="ARBA00010467"/>
    </source>
</evidence>
<evidence type="ECO:0000256" key="5">
    <source>
        <dbReference type="ARBA" id="ARBA00023159"/>
    </source>
</evidence>
<dbReference type="Pfam" id="PF08914">
    <property type="entry name" value="Myb_Rap1"/>
    <property type="match status" value="2"/>
</dbReference>
<protein>
    <recommendedName>
        <fullName evidence="8">DNA-binding protein RAP1</fullName>
    </recommendedName>
</protein>
<dbReference type="CDD" id="cd11655">
    <property type="entry name" value="rap1_myb-like"/>
    <property type="match status" value="2"/>
</dbReference>
<feature type="region of interest" description="Disordered" evidence="9">
    <location>
        <begin position="275"/>
        <end position="348"/>
    </location>
</feature>
<dbReference type="PANTHER" id="PTHR16466">
    <property type="entry name" value="TELOMERE REPEAT-BINDING FACTOR 2-INTERACTING PROTEIN 1"/>
    <property type="match status" value="1"/>
</dbReference>
<organism evidence="11 12">
    <name type="scientific">Plectosphaerella cucumerina</name>
    <dbReference type="NCBI Taxonomy" id="40658"/>
    <lineage>
        <taxon>Eukaryota</taxon>
        <taxon>Fungi</taxon>
        <taxon>Dikarya</taxon>
        <taxon>Ascomycota</taxon>
        <taxon>Pezizomycotina</taxon>
        <taxon>Sordariomycetes</taxon>
        <taxon>Hypocreomycetidae</taxon>
        <taxon>Glomerellales</taxon>
        <taxon>Plectosphaerellaceae</taxon>
        <taxon>Plectosphaerella</taxon>
    </lineage>
</organism>
<dbReference type="InterPro" id="IPR001357">
    <property type="entry name" value="BRCT_dom"/>
</dbReference>
<keyword evidence="5" id="KW-0010">Activator</keyword>
<dbReference type="InterPro" id="IPR001606">
    <property type="entry name" value="ARID_dom"/>
</dbReference>
<feature type="region of interest" description="Disordered" evidence="9">
    <location>
        <begin position="167"/>
        <end position="224"/>
    </location>
</feature>
<accession>A0A8K0TCM2</accession>
<dbReference type="InterPro" id="IPR036431">
    <property type="entry name" value="ARID_dom_sf"/>
</dbReference>
<evidence type="ECO:0000313" key="12">
    <source>
        <dbReference type="Proteomes" id="UP000813385"/>
    </source>
</evidence>
<evidence type="ECO:0000256" key="2">
    <source>
        <dbReference type="ARBA" id="ARBA00022454"/>
    </source>
</evidence>
<feature type="region of interest" description="Disordered" evidence="9">
    <location>
        <begin position="446"/>
        <end position="587"/>
    </location>
</feature>
<dbReference type="Gene3D" id="1.10.10.2170">
    <property type="match status" value="1"/>
</dbReference>
<dbReference type="Pfam" id="PF01388">
    <property type="entry name" value="ARID"/>
    <property type="match status" value="1"/>
</dbReference>
<dbReference type="InterPro" id="IPR015010">
    <property type="entry name" value="TERF2IP_Myb"/>
</dbReference>
<evidence type="ECO:0000256" key="3">
    <source>
        <dbReference type="ARBA" id="ARBA00022895"/>
    </source>
</evidence>
<feature type="compositionally biased region" description="Acidic residues" evidence="9">
    <location>
        <begin position="446"/>
        <end position="456"/>
    </location>
</feature>
<reference evidence="11" key="1">
    <citation type="journal article" date="2021" name="Nat. Commun.">
        <title>Genetic determinants of endophytism in the Arabidopsis root mycobiome.</title>
        <authorList>
            <person name="Mesny F."/>
            <person name="Miyauchi S."/>
            <person name="Thiergart T."/>
            <person name="Pickel B."/>
            <person name="Atanasova L."/>
            <person name="Karlsson M."/>
            <person name="Huettel B."/>
            <person name="Barry K.W."/>
            <person name="Haridas S."/>
            <person name="Chen C."/>
            <person name="Bauer D."/>
            <person name="Andreopoulos W."/>
            <person name="Pangilinan J."/>
            <person name="LaButti K."/>
            <person name="Riley R."/>
            <person name="Lipzen A."/>
            <person name="Clum A."/>
            <person name="Drula E."/>
            <person name="Henrissat B."/>
            <person name="Kohler A."/>
            <person name="Grigoriev I.V."/>
            <person name="Martin F.M."/>
            <person name="Hacquard S."/>
        </authorList>
    </citation>
    <scope>NUCLEOTIDE SEQUENCE</scope>
    <source>
        <strain evidence="11">MPI-CAGE-AT-0016</strain>
    </source>
</reference>
<keyword evidence="12" id="KW-1185">Reference proteome</keyword>